<dbReference type="InterPro" id="IPR022148">
    <property type="entry name" value="CopG_antitoxin"/>
</dbReference>
<evidence type="ECO:0000313" key="1">
    <source>
        <dbReference type="EMBL" id="CBX31512.1"/>
    </source>
</evidence>
<name>E1YJQ8_9BACT</name>
<organism evidence="1">
    <name type="scientific">uncultured Desulfobacterium sp</name>
    <dbReference type="NCBI Taxonomy" id="201089"/>
    <lineage>
        <taxon>Bacteria</taxon>
        <taxon>Pseudomonadati</taxon>
        <taxon>Thermodesulfobacteriota</taxon>
        <taxon>Desulfobacteria</taxon>
        <taxon>Desulfobacterales</taxon>
        <taxon>Desulfobacteriaceae</taxon>
        <taxon>Desulfobacterium</taxon>
        <taxon>environmental samples</taxon>
    </lineage>
</organism>
<dbReference type="Pfam" id="PF12441">
    <property type="entry name" value="CopG_antitoxin"/>
    <property type="match status" value="1"/>
</dbReference>
<sequence>MYQASAFWDEHDFTEFDDVQEVRDIKFNLVKKKYVGLDMNIYSKIRKKARKLHITEDVLINEWLREKAEA</sequence>
<protein>
    <submittedName>
        <fullName evidence="1">Uncharacterized protein</fullName>
    </submittedName>
</protein>
<gene>
    <name evidence="1" type="ORF">N47_E50240</name>
</gene>
<accession>E1YJQ8</accession>
<proteinExistence type="predicted"/>
<dbReference type="AlphaFoldDB" id="E1YJQ8"/>
<reference evidence="1" key="1">
    <citation type="journal article" date="2011" name="Environ. Microbiol.">
        <title>Genomic insights into the metabolic potential of the polycyclic aromatic hydrocarbon degrading sulfate-reducing Deltaproteobacterium N47.</title>
        <authorList>
            <person name="Bergmann F."/>
            <person name="Selesi D."/>
            <person name="Weinmaier T."/>
            <person name="Tischler P."/>
            <person name="Rattei T."/>
            <person name="Meckenstock R.U."/>
        </authorList>
    </citation>
    <scope>NUCLEOTIDE SEQUENCE</scope>
</reference>
<dbReference type="EMBL" id="FR695877">
    <property type="protein sequence ID" value="CBX31512.1"/>
    <property type="molecule type" value="Genomic_DNA"/>
</dbReference>